<dbReference type="PANTHER" id="PTHR47611">
    <property type="entry name" value="HAT DIMERISATION DOMAIN, C-TERMINAL"/>
    <property type="match status" value="1"/>
</dbReference>
<evidence type="ECO:0000259" key="1">
    <source>
        <dbReference type="Pfam" id="PF05699"/>
    </source>
</evidence>
<proteinExistence type="predicted"/>
<dbReference type="GO" id="GO:0046983">
    <property type="term" value="F:protein dimerization activity"/>
    <property type="evidence" value="ECO:0007669"/>
    <property type="project" value="InterPro"/>
</dbReference>
<name>A0A8S2FUI2_9BILA</name>
<dbReference type="InterPro" id="IPR012337">
    <property type="entry name" value="RNaseH-like_sf"/>
</dbReference>
<evidence type="ECO:0000313" key="2">
    <source>
        <dbReference type="EMBL" id="CAF1565045.1"/>
    </source>
</evidence>
<protein>
    <recommendedName>
        <fullName evidence="1">HAT C-terminal dimerisation domain-containing protein</fullName>
    </recommendedName>
</protein>
<dbReference type="InterPro" id="IPR008906">
    <property type="entry name" value="HATC_C_dom"/>
</dbReference>
<dbReference type="AlphaFoldDB" id="A0A8S2FUI2"/>
<evidence type="ECO:0000313" key="3">
    <source>
        <dbReference type="EMBL" id="CAF4357831.1"/>
    </source>
</evidence>
<dbReference type="PANTHER" id="PTHR47611:SF3">
    <property type="entry name" value="HAT C-TERMINAL DIMERISATION DOMAIN-CONTAINING PROTEIN"/>
    <property type="match status" value="1"/>
</dbReference>
<feature type="non-terminal residue" evidence="2">
    <location>
        <position position="105"/>
    </location>
</feature>
<reference evidence="2" key="1">
    <citation type="submission" date="2021-02" db="EMBL/GenBank/DDBJ databases">
        <authorList>
            <person name="Nowell W R."/>
        </authorList>
    </citation>
    <scope>NUCLEOTIDE SEQUENCE</scope>
</reference>
<dbReference type="Pfam" id="PF05699">
    <property type="entry name" value="Dimer_Tnp_hAT"/>
    <property type="match status" value="1"/>
</dbReference>
<dbReference type="EMBL" id="CAJNOK010042632">
    <property type="protein sequence ID" value="CAF1565045.1"/>
    <property type="molecule type" value="Genomic_DNA"/>
</dbReference>
<dbReference type="EMBL" id="CAJOBA010065317">
    <property type="protein sequence ID" value="CAF4357831.1"/>
    <property type="molecule type" value="Genomic_DNA"/>
</dbReference>
<organism evidence="2 4">
    <name type="scientific">Didymodactylos carnosus</name>
    <dbReference type="NCBI Taxonomy" id="1234261"/>
    <lineage>
        <taxon>Eukaryota</taxon>
        <taxon>Metazoa</taxon>
        <taxon>Spiralia</taxon>
        <taxon>Gnathifera</taxon>
        <taxon>Rotifera</taxon>
        <taxon>Eurotatoria</taxon>
        <taxon>Bdelloidea</taxon>
        <taxon>Philodinida</taxon>
        <taxon>Philodinidae</taxon>
        <taxon>Didymodactylos</taxon>
    </lineage>
</organism>
<gene>
    <name evidence="2" type="ORF">OVA965_LOCUS40031</name>
    <name evidence="3" type="ORF">TMI583_LOCUS41415</name>
</gene>
<feature type="domain" description="HAT C-terminal dimerisation" evidence="1">
    <location>
        <begin position="24"/>
        <end position="102"/>
    </location>
</feature>
<dbReference type="SUPFAM" id="SSF53098">
    <property type="entry name" value="Ribonuclease H-like"/>
    <property type="match status" value="1"/>
</dbReference>
<evidence type="ECO:0000313" key="4">
    <source>
        <dbReference type="Proteomes" id="UP000677228"/>
    </source>
</evidence>
<dbReference type="Proteomes" id="UP000682733">
    <property type="component" value="Unassembled WGS sequence"/>
</dbReference>
<comment type="caution">
    <text evidence="2">The sequence shown here is derived from an EMBL/GenBank/DDBJ whole genome shotgun (WGS) entry which is preliminary data.</text>
</comment>
<accession>A0A8S2FUI2</accession>
<sequence length="105" mass="11968">MKDFEDNSSDDETSSKQRTCGQIELEKYLQLKLIQRNEQDIEEEEKNGGYDPLKFWRKEKNNLPLLSLLTQKILAVPASSAAVERTLSAAGVIITQRRATLNTRT</sequence>
<dbReference type="Proteomes" id="UP000677228">
    <property type="component" value="Unassembled WGS sequence"/>
</dbReference>